<gene>
    <name evidence="5" type="ORF">CPAV1605_725</name>
</gene>
<organism evidence="5">
    <name type="scientific">seawater metagenome</name>
    <dbReference type="NCBI Taxonomy" id="1561972"/>
    <lineage>
        <taxon>unclassified sequences</taxon>
        <taxon>metagenomes</taxon>
        <taxon>ecological metagenomes</taxon>
    </lineage>
</organism>
<evidence type="ECO:0000256" key="2">
    <source>
        <dbReference type="ARBA" id="ARBA00022912"/>
    </source>
</evidence>
<feature type="domain" description="Tyrosine-protein phosphatase" evidence="3">
    <location>
        <begin position="6"/>
        <end position="147"/>
    </location>
</feature>
<reference evidence="5" key="1">
    <citation type="submission" date="2019-09" db="EMBL/GenBank/DDBJ databases">
        <authorList>
            <person name="Needham M D."/>
        </authorList>
    </citation>
    <scope>NUCLEOTIDE SEQUENCE</scope>
</reference>
<protein>
    <submittedName>
        <fullName evidence="5">Dual specificity phosphatase, catalytic domain</fullName>
    </submittedName>
</protein>
<dbReference type="AlphaFoldDB" id="A0A5E8CMB3"/>
<dbReference type="Pfam" id="PF00782">
    <property type="entry name" value="DSPc"/>
    <property type="match status" value="1"/>
</dbReference>
<keyword evidence="1" id="KW-0378">Hydrolase</keyword>
<dbReference type="InterPro" id="IPR000340">
    <property type="entry name" value="Dual-sp_phosphatase_cat-dom"/>
</dbReference>
<evidence type="ECO:0000259" key="3">
    <source>
        <dbReference type="PROSITE" id="PS50054"/>
    </source>
</evidence>
<dbReference type="InterPro" id="IPR020422">
    <property type="entry name" value="TYR_PHOSPHATASE_DUAL_dom"/>
</dbReference>
<evidence type="ECO:0000313" key="5">
    <source>
        <dbReference type="EMBL" id="VVU95000.1"/>
    </source>
</evidence>
<dbReference type="InterPro" id="IPR000387">
    <property type="entry name" value="Tyr_Pase_dom"/>
</dbReference>
<dbReference type="GO" id="GO:0004721">
    <property type="term" value="F:phosphoprotein phosphatase activity"/>
    <property type="evidence" value="ECO:0007669"/>
    <property type="project" value="UniProtKB-KW"/>
</dbReference>
<evidence type="ECO:0000256" key="1">
    <source>
        <dbReference type="ARBA" id="ARBA00022801"/>
    </source>
</evidence>
<feature type="domain" description="Tyrosine specific protein phosphatases" evidence="4">
    <location>
        <begin position="88"/>
        <end position="137"/>
    </location>
</feature>
<dbReference type="SUPFAM" id="SSF52799">
    <property type="entry name" value="(Phosphotyrosine protein) phosphatases II"/>
    <property type="match status" value="1"/>
</dbReference>
<dbReference type="CDD" id="cd14498">
    <property type="entry name" value="DSP"/>
    <property type="match status" value="1"/>
</dbReference>
<dbReference type="PANTHER" id="PTHR10159">
    <property type="entry name" value="DUAL SPECIFICITY PROTEIN PHOSPHATASE"/>
    <property type="match status" value="1"/>
</dbReference>
<name>A0A5E8CMB3_9ZZZZ</name>
<dbReference type="PROSITE" id="PS50054">
    <property type="entry name" value="TYR_PHOSPHATASE_DUAL"/>
    <property type="match status" value="1"/>
</dbReference>
<dbReference type="InterPro" id="IPR029021">
    <property type="entry name" value="Prot-tyrosine_phosphatase-like"/>
</dbReference>
<dbReference type="GO" id="GO:0043409">
    <property type="term" value="P:negative regulation of MAPK cascade"/>
    <property type="evidence" value="ECO:0007669"/>
    <property type="project" value="TreeGrafter"/>
</dbReference>
<sequence>MIVQSNATQIFNNLWIGNEIIAKNASFMAKNNIKYVINISCDIPNYFNCKTYMNISVKDKDVNQDEILCIFEMSGKFIFDALNKDNGILVHCKQGNNKSASIITYFLVKYLDIDLYDAVQYLMAIRPNSLKRDSNFTKTLLVFKKSQ</sequence>
<dbReference type="SMART" id="SM00195">
    <property type="entry name" value="DSPc"/>
    <property type="match status" value="1"/>
</dbReference>
<dbReference type="PROSITE" id="PS50056">
    <property type="entry name" value="TYR_PHOSPHATASE_2"/>
    <property type="match status" value="1"/>
</dbReference>
<proteinExistence type="predicted"/>
<dbReference type="PANTHER" id="PTHR10159:SF519">
    <property type="entry name" value="DUAL SPECIFICITY PROTEIN PHOSPHATASE MPK3"/>
    <property type="match status" value="1"/>
</dbReference>
<dbReference type="GO" id="GO:0005737">
    <property type="term" value="C:cytoplasm"/>
    <property type="evidence" value="ECO:0007669"/>
    <property type="project" value="TreeGrafter"/>
</dbReference>
<evidence type="ECO:0000259" key="4">
    <source>
        <dbReference type="PROSITE" id="PS50056"/>
    </source>
</evidence>
<accession>A0A5E8CMB3</accession>
<dbReference type="EMBL" id="CABVLZ010000003">
    <property type="protein sequence ID" value="VVU95000.1"/>
    <property type="molecule type" value="Genomic_DNA"/>
</dbReference>
<dbReference type="Gene3D" id="3.90.190.10">
    <property type="entry name" value="Protein tyrosine phosphatase superfamily"/>
    <property type="match status" value="1"/>
</dbReference>
<keyword evidence="2" id="KW-0904">Protein phosphatase</keyword>